<dbReference type="Proteomes" id="UP000236893">
    <property type="component" value="Unassembled WGS sequence"/>
</dbReference>
<comment type="caution">
    <text evidence="2">The sequence shown here is derived from an EMBL/GenBank/DDBJ whole genome shotgun (WGS) entry which is preliminary data.</text>
</comment>
<dbReference type="SUPFAM" id="SSF109854">
    <property type="entry name" value="DinB/YfiT-like putative metalloenzymes"/>
    <property type="match status" value="1"/>
</dbReference>
<accession>A0A2S4ZXR6</accession>
<reference evidence="2 3" key="1">
    <citation type="submission" date="2018-01" db="EMBL/GenBank/DDBJ databases">
        <authorList>
            <person name="Gaut B.S."/>
            <person name="Morton B.R."/>
            <person name="Clegg M.T."/>
            <person name="Duvall M.R."/>
        </authorList>
    </citation>
    <scope>NUCLEOTIDE SEQUENCE [LARGE SCALE GENOMIC DNA]</scope>
    <source>
        <strain evidence="2 3">HR-AV</strain>
    </source>
</reference>
<keyword evidence="3" id="KW-1185">Reference proteome</keyword>
<evidence type="ECO:0000313" key="3">
    <source>
        <dbReference type="Proteomes" id="UP000236893"/>
    </source>
</evidence>
<feature type="domain" description="DinB-like" evidence="1">
    <location>
        <begin position="25"/>
        <end position="152"/>
    </location>
</feature>
<organism evidence="2 3">
    <name type="scientific">Solitalea longa</name>
    <dbReference type="NCBI Taxonomy" id="2079460"/>
    <lineage>
        <taxon>Bacteria</taxon>
        <taxon>Pseudomonadati</taxon>
        <taxon>Bacteroidota</taxon>
        <taxon>Sphingobacteriia</taxon>
        <taxon>Sphingobacteriales</taxon>
        <taxon>Sphingobacteriaceae</taxon>
        <taxon>Solitalea</taxon>
    </lineage>
</organism>
<dbReference type="OrthoDB" id="9814103at2"/>
<dbReference type="AlphaFoldDB" id="A0A2S4ZXR6"/>
<sequence>MSQKQQLIKELDAAIKGEPWHGPSLKQILKDISPIDAIKRPIANAHSIAELVLHILAWTEEVSERLEGKSPSDPNRGDWPVLDNTNAENWSRILSELMNAHQILINNIIDFPDGDFDKVVGNDRDAPLGTGISFAEMLHGLAQHHAYHAGQISLLSKFNQ</sequence>
<dbReference type="InterPro" id="IPR034660">
    <property type="entry name" value="DinB/YfiT-like"/>
</dbReference>
<dbReference type="Gene3D" id="1.20.120.450">
    <property type="entry name" value="dinb family like domain"/>
    <property type="match status" value="1"/>
</dbReference>
<dbReference type="Pfam" id="PF12867">
    <property type="entry name" value="DinB_2"/>
    <property type="match status" value="1"/>
</dbReference>
<protein>
    <recommendedName>
        <fullName evidence="1">DinB-like domain-containing protein</fullName>
    </recommendedName>
</protein>
<gene>
    <name evidence="2" type="ORF">C3K47_18275</name>
</gene>
<dbReference type="EMBL" id="PQVF01000018">
    <property type="protein sequence ID" value="POY34787.1"/>
    <property type="molecule type" value="Genomic_DNA"/>
</dbReference>
<dbReference type="RefSeq" id="WP_103790609.1">
    <property type="nucleotide sequence ID" value="NZ_PQVF01000018.1"/>
</dbReference>
<proteinExistence type="predicted"/>
<name>A0A2S4ZXR6_9SPHI</name>
<evidence type="ECO:0000259" key="1">
    <source>
        <dbReference type="Pfam" id="PF12867"/>
    </source>
</evidence>
<dbReference type="InterPro" id="IPR024775">
    <property type="entry name" value="DinB-like"/>
</dbReference>
<evidence type="ECO:0000313" key="2">
    <source>
        <dbReference type="EMBL" id="POY34787.1"/>
    </source>
</evidence>